<dbReference type="EMBL" id="GGMS01013640">
    <property type="protein sequence ID" value="MBY82843.1"/>
    <property type="molecule type" value="Transcribed_RNA"/>
</dbReference>
<feature type="transmembrane region" description="Helical" evidence="1">
    <location>
        <begin position="110"/>
        <end position="129"/>
    </location>
</feature>
<keyword evidence="1" id="KW-1133">Transmembrane helix</keyword>
<sequence>MLGAPSVEFSIHFVISIYICFNSFETSSCISLPLPDLQLTMLTTRSLTWLFTYLTTMEYWSTTLISCVISICMVKKLACLIFSDIFYFINLVIPSIITLAVVFNKKLTRLPRPLLLCLSCIFLLLSMQFRTRLFSTGSNFEININISSKFL</sequence>
<feature type="transmembrane region" description="Helical" evidence="1">
    <location>
        <begin position="50"/>
        <end position="73"/>
    </location>
</feature>
<evidence type="ECO:0000313" key="2">
    <source>
        <dbReference type="EMBL" id="MBY82843.1"/>
    </source>
</evidence>
<feature type="transmembrane region" description="Helical" evidence="1">
    <location>
        <begin position="85"/>
        <end position="104"/>
    </location>
</feature>
<reference evidence="2" key="1">
    <citation type="submission" date="2018-04" db="EMBL/GenBank/DDBJ databases">
        <title>Transcriptome assembly of Sipha flava.</title>
        <authorList>
            <person name="Scully E.D."/>
            <person name="Geib S.M."/>
            <person name="Palmer N.A."/>
            <person name="Koch K."/>
            <person name="Bradshaw J."/>
            <person name="Heng-Moss T."/>
            <person name="Sarath G."/>
        </authorList>
    </citation>
    <scope>NUCLEOTIDE SEQUENCE</scope>
</reference>
<proteinExistence type="predicted"/>
<gene>
    <name evidence="2" type="ORF">g.148311</name>
</gene>
<dbReference type="AlphaFoldDB" id="A0A2S2QYT8"/>
<keyword evidence="1" id="KW-0812">Transmembrane</keyword>
<organism evidence="2">
    <name type="scientific">Sipha flava</name>
    <name type="common">yellow sugarcane aphid</name>
    <dbReference type="NCBI Taxonomy" id="143950"/>
    <lineage>
        <taxon>Eukaryota</taxon>
        <taxon>Metazoa</taxon>
        <taxon>Ecdysozoa</taxon>
        <taxon>Arthropoda</taxon>
        <taxon>Hexapoda</taxon>
        <taxon>Insecta</taxon>
        <taxon>Pterygota</taxon>
        <taxon>Neoptera</taxon>
        <taxon>Paraneoptera</taxon>
        <taxon>Hemiptera</taxon>
        <taxon>Sternorrhyncha</taxon>
        <taxon>Aphidomorpha</taxon>
        <taxon>Aphidoidea</taxon>
        <taxon>Aphididae</taxon>
        <taxon>Sipha</taxon>
    </lineage>
</organism>
<evidence type="ECO:0000256" key="1">
    <source>
        <dbReference type="SAM" id="Phobius"/>
    </source>
</evidence>
<accession>A0A2S2QYT8</accession>
<protein>
    <submittedName>
        <fullName evidence="2">Uncharacterized protein</fullName>
    </submittedName>
</protein>
<name>A0A2S2QYT8_9HEMI</name>
<keyword evidence="1" id="KW-0472">Membrane</keyword>